<gene>
    <name evidence="4" type="ORF">FC66_GL001249</name>
</gene>
<feature type="binding site" evidence="3">
    <location>
        <begin position="9"/>
        <end position="16"/>
    </location>
    <ligand>
        <name>substrate</name>
    </ligand>
</feature>
<dbReference type="OrthoDB" id="4131070at2"/>
<organism evidence="4 5">
    <name type="scientific">Dellaglioa algida DSM 15638</name>
    <dbReference type="NCBI Taxonomy" id="1423719"/>
    <lineage>
        <taxon>Bacteria</taxon>
        <taxon>Bacillati</taxon>
        <taxon>Bacillota</taxon>
        <taxon>Bacilli</taxon>
        <taxon>Lactobacillales</taxon>
        <taxon>Lactobacillaceae</taxon>
        <taxon>Dellaglioa</taxon>
    </lineage>
</organism>
<dbReference type="GO" id="GO:0043456">
    <property type="term" value="P:regulation of pentose-phosphate shunt"/>
    <property type="evidence" value="ECO:0007669"/>
    <property type="project" value="TreeGrafter"/>
</dbReference>
<dbReference type="Pfam" id="PF00300">
    <property type="entry name" value="His_Phos_1"/>
    <property type="match status" value="2"/>
</dbReference>
<dbReference type="Proteomes" id="UP000051450">
    <property type="component" value="Unassembled WGS sequence"/>
</dbReference>
<name>A0A0R1HQA8_9LACO</name>
<evidence type="ECO:0000313" key="5">
    <source>
        <dbReference type="Proteomes" id="UP000051450"/>
    </source>
</evidence>
<dbReference type="GO" id="GO:0004331">
    <property type="term" value="F:fructose-2,6-bisphosphate 2-phosphatase activity"/>
    <property type="evidence" value="ECO:0007669"/>
    <property type="project" value="TreeGrafter"/>
</dbReference>
<evidence type="ECO:0000256" key="1">
    <source>
        <dbReference type="ARBA" id="ARBA00022801"/>
    </source>
</evidence>
<dbReference type="GO" id="GO:0005829">
    <property type="term" value="C:cytosol"/>
    <property type="evidence" value="ECO:0007669"/>
    <property type="project" value="TreeGrafter"/>
</dbReference>
<dbReference type="PROSITE" id="PS00175">
    <property type="entry name" value="PG_MUTASE"/>
    <property type="match status" value="1"/>
</dbReference>
<dbReference type="InterPro" id="IPR051695">
    <property type="entry name" value="Phosphoglycerate_Mutase"/>
</dbReference>
<feature type="active site" description="Tele-phosphohistidine intermediate" evidence="2">
    <location>
        <position position="10"/>
    </location>
</feature>
<dbReference type="SMART" id="SM00855">
    <property type="entry name" value="PGAM"/>
    <property type="match status" value="1"/>
</dbReference>
<dbReference type="STRING" id="1423719.FC66_GL001249"/>
<keyword evidence="1" id="KW-0378">Hydrolase</keyword>
<feature type="active site" description="Proton donor/acceptor" evidence="2">
    <location>
        <position position="87"/>
    </location>
</feature>
<keyword evidence="5" id="KW-1185">Reference proteome</keyword>
<comment type="caution">
    <text evidence="4">The sequence shown here is derived from an EMBL/GenBank/DDBJ whole genome shotgun (WGS) entry which is preliminary data.</text>
</comment>
<sequence>MSFTVYLVRHGQTIFNKYNRMQGWSDSPLTEKGINDGHATGKKLANIHFANAYSSDTTRANRTANYILSENETSSNLTVKSSEFLREQGYGYYEGADSSQAWFVVGKPHGAANFTEILQQFSIEEARDFFKETDPFHDAEDDADFWARRDKGFNLLREDAKDGDNVLVVSHGTTIRSIVSRFAPEIDITMSPKNGSVTKLIVDDDSVKVVYFNHHDDDKI</sequence>
<proteinExistence type="predicted"/>
<evidence type="ECO:0000256" key="2">
    <source>
        <dbReference type="PIRSR" id="PIRSR613078-1"/>
    </source>
</evidence>
<reference evidence="4 5" key="1">
    <citation type="journal article" date="2015" name="Genome Announc.">
        <title>Expanding the biotechnology potential of lactobacilli through comparative genomics of 213 strains and associated genera.</title>
        <authorList>
            <person name="Sun Z."/>
            <person name="Harris H.M."/>
            <person name="McCann A."/>
            <person name="Guo C."/>
            <person name="Argimon S."/>
            <person name="Zhang W."/>
            <person name="Yang X."/>
            <person name="Jeffery I.B."/>
            <person name="Cooney J.C."/>
            <person name="Kagawa T.F."/>
            <person name="Liu W."/>
            <person name="Song Y."/>
            <person name="Salvetti E."/>
            <person name="Wrobel A."/>
            <person name="Rasinkangas P."/>
            <person name="Parkhill J."/>
            <person name="Rea M.C."/>
            <person name="O'Sullivan O."/>
            <person name="Ritari J."/>
            <person name="Douillard F.P."/>
            <person name="Paul Ross R."/>
            <person name="Yang R."/>
            <person name="Briner A.E."/>
            <person name="Felis G.E."/>
            <person name="de Vos W.M."/>
            <person name="Barrangou R."/>
            <person name="Klaenhammer T.R."/>
            <person name="Caufield P.W."/>
            <person name="Cui Y."/>
            <person name="Zhang H."/>
            <person name="O'Toole P.W."/>
        </authorList>
    </citation>
    <scope>NUCLEOTIDE SEQUENCE [LARGE SCALE GENOMIC DNA]</scope>
    <source>
        <strain evidence="4 5">DSM 15638</strain>
    </source>
</reference>
<feature type="binding site" evidence="3">
    <location>
        <begin position="87"/>
        <end position="90"/>
    </location>
    <ligand>
        <name>substrate</name>
    </ligand>
</feature>
<feature type="binding site" evidence="3">
    <location>
        <position position="59"/>
    </location>
    <ligand>
        <name>substrate</name>
    </ligand>
</feature>
<dbReference type="EMBL" id="AZDI01000006">
    <property type="protein sequence ID" value="KRK45601.1"/>
    <property type="molecule type" value="Genomic_DNA"/>
</dbReference>
<dbReference type="PANTHER" id="PTHR46517">
    <property type="entry name" value="FRUCTOSE-2,6-BISPHOSPHATASE TIGAR"/>
    <property type="match status" value="1"/>
</dbReference>
<dbReference type="InterPro" id="IPR001345">
    <property type="entry name" value="PG/BPGM_mutase_AS"/>
</dbReference>
<protein>
    <submittedName>
        <fullName evidence="4">Phosphoglycerate mutase</fullName>
    </submittedName>
</protein>
<dbReference type="GO" id="GO:0045820">
    <property type="term" value="P:negative regulation of glycolytic process"/>
    <property type="evidence" value="ECO:0007669"/>
    <property type="project" value="TreeGrafter"/>
</dbReference>
<dbReference type="SUPFAM" id="SSF53254">
    <property type="entry name" value="Phosphoglycerate mutase-like"/>
    <property type="match status" value="1"/>
</dbReference>
<dbReference type="PATRIC" id="fig|1423719.4.peg.1270"/>
<dbReference type="Gene3D" id="3.40.50.1240">
    <property type="entry name" value="Phosphoglycerate mutase-like"/>
    <property type="match status" value="1"/>
</dbReference>
<accession>A0A0R1HQA8</accession>
<evidence type="ECO:0000313" key="4">
    <source>
        <dbReference type="EMBL" id="KRK45601.1"/>
    </source>
</evidence>
<evidence type="ECO:0000256" key="3">
    <source>
        <dbReference type="PIRSR" id="PIRSR613078-2"/>
    </source>
</evidence>
<dbReference type="InterPro" id="IPR029033">
    <property type="entry name" value="His_PPase_superfam"/>
</dbReference>
<dbReference type="RefSeq" id="WP_057974308.1">
    <property type="nucleotide sequence ID" value="NZ_AZDI01000006.1"/>
</dbReference>
<dbReference type="InterPro" id="IPR013078">
    <property type="entry name" value="His_Pase_superF_clade-1"/>
</dbReference>
<dbReference type="CDD" id="cd07067">
    <property type="entry name" value="HP_PGM_like"/>
    <property type="match status" value="1"/>
</dbReference>
<dbReference type="PANTHER" id="PTHR46517:SF1">
    <property type="entry name" value="FRUCTOSE-2,6-BISPHOSPHATASE TIGAR"/>
    <property type="match status" value="1"/>
</dbReference>
<dbReference type="AlphaFoldDB" id="A0A0R1HQA8"/>